<evidence type="ECO:0000313" key="2">
    <source>
        <dbReference type="EMBL" id="TID16639.1"/>
    </source>
</evidence>
<dbReference type="Proteomes" id="UP000298493">
    <property type="component" value="Unassembled WGS sequence"/>
</dbReference>
<reference evidence="2 3" key="1">
    <citation type="submission" date="2019-04" db="EMBL/GenBank/DDBJ databases">
        <title>High contiguity whole genome sequence and gene annotation resource for two Venturia nashicola isolates.</title>
        <authorList>
            <person name="Prokchorchik M."/>
            <person name="Won K."/>
            <person name="Lee Y."/>
            <person name="Choi E.D."/>
            <person name="Segonzac C."/>
            <person name="Sohn K.H."/>
        </authorList>
    </citation>
    <scope>NUCLEOTIDE SEQUENCE [LARGE SCALE GENOMIC DNA]</scope>
    <source>
        <strain evidence="2 3">PRI2</strain>
    </source>
</reference>
<accession>A0A4Z1NYS7</accession>
<dbReference type="AlphaFoldDB" id="A0A4Z1NYS7"/>
<evidence type="ECO:0000256" key="1">
    <source>
        <dbReference type="SAM" id="MobiDB-lite"/>
    </source>
</evidence>
<comment type="caution">
    <text evidence="2">The sequence shown here is derived from an EMBL/GenBank/DDBJ whole genome shotgun (WGS) entry which is preliminary data.</text>
</comment>
<gene>
    <name evidence="2" type="ORF">E6O75_ATG11757</name>
</gene>
<keyword evidence="3" id="KW-1185">Reference proteome</keyword>
<evidence type="ECO:0000313" key="3">
    <source>
        <dbReference type="Proteomes" id="UP000298493"/>
    </source>
</evidence>
<protein>
    <submittedName>
        <fullName evidence="2">Uncharacterized protein</fullName>
    </submittedName>
</protein>
<sequence length="150" mass="16876">MFIEVTRFLPRDDASQHAQPELSNPRMPQLRPCHVAMSRLQRPQHQELRTPQVTMSLLQGPQHQFYMCTIDLSQDLPLSNISHHDTPAIGPLVYNSALSSLAIALSTALAPQTILPTSKPLASRLVYQFPNLKLLHRGFLLFYVAILDPS</sequence>
<proteinExistence type="predicted"/>
<name>A0A4Z1NYS7_9PEZI</name>
<dbReference type="EMBL" id="SNSC02000018">
    <property type="protein sequence ID" value="TID16639.1"/>
    <property type="molecule type" value="Genomic_DNA"/>
</dbReference>
<organism evidence="2 3">
    <name type="scientific">Venturia nashicola</name>
    <dbReference type="NCBI Taxonomy" id="86259"/>
    <lineage>
        <taxon>Eukaryota</taxon>
        <taxon>Fungi</taxon>
        <taxon>Dikarya</taxon>
        <taxon>Ascomycota</taxon>
        <taxon>Pezizomycotina</taxon>
        <taxon>Dothideomycetes</taxon>
        <taxon>Pleosporomycetidae</taxon>
        <taxon>Venturiales</taxon>
        <taxon>Venturiaceae</taxon>
        <taxon>Venturia</taxon>
    </lineage>
</organism>
<feature type="region of interest" description="Disordered" evidence="1">
    <location>
        <begin position="9"/>
        <end position="28"/>
    </location>
</feature>